<evidence type="ECO:0000313" key="2">
    <source>
        <dbReference type="Proteomes" id="UP001157034"/>
    </source>
</evidence>
<evidence type="ECO:0000313" key="1">
    <source>
        <dbReference type="EMBL" id="GMA94997.1"/>
    </source>
</evidence>
<sequence>MTSRPERSAASAIRRTLFGRRERLLDDHVRARVEGRDDVVGVGEVRRRHDDAIHPVLPDGGPQIRRVESRRAPERLPAGQGGAVVEAARIAVRPGHELGDVGMVARDRVEIHLRTRARADECVSAACHDFPHLIPVVAIPRTR</sequence>
<dbReference type="Proteomes" id="UP001157034">
    <property type="component" value="Unassembled WGS sequence"/>
</dbReference>
<gene>
    <name evidence="1" type="ORF">GCM10025881_18210</name>
</gene>
<protein>
    <submittedName>
        <fullName evidence="1">Uncharacterized protein</fullName>
    </submittedName>
</protein>
<organism evidence="1 2">
    <name type="scientific">Pseudolysinimonas kribbensis</name>
    <dbReference type="NCBI Taxonomy" id="433641"/>
    <lineage>
        <taxon>Bacteria</taxon>
        <taxon>Bacillati</taxon>
        <taxon>Actinomycetota</taxon>
        <taxon>Actinomycetes</taxon>
        <taxon>Micrococcales</taxon>
        <taxon>Microbacteriaceae</taxon>
        <taxon>Pseudolysinimonas</taxon>
    </lineage>
</organism>
<accession>A0ABQ6K862</accession>
<dbReference type="EMBL" id="BSVB01000001">
    <property type="protein sequence ID" value="GMA94997.1"/>
    <property type="molecule type" value="Genomic_DNA"/>
</dbReference>
<comment type="caution">
    <text evidence="1">The sequence shown here is derived from an EMBL/GenBank/DDBJ whole genome shotgun (WGS) entry which is preliminary data.</text>
</comment>
<proteinExistence type="predicted"/>
<keyword evidence="2" id="KW-1185">Reference proteome</keyword>
<reference evidence="2" key="1">
    <citation type="journal article" date="2019" name="Int. J. Syst. Evol. Microbiol.">
        <title>The Global Catalogue of Microorganisms (GCM) 10K type strain sequencing project: providing services to taxonomists for standard genome sequencing and annotation.</title>
        <authorList>
            <consortium name="The Broad Institute Genomics Platform"/>
            <consortium name="The Broad Institute Genome Sequencing Center for Infectious Disease"/>
            <person name="Wu L."/>
            <person name="Ma J."/>
        </authorList>
    </citation>
    <scope>NUCLEOTIDE SEQUENCE [LARGE SCALE GENOMIC DNA]</scope>
    <source>
        <strain evidence="2">NBRC 108894</strain>
    </source>
</reference>
<name>A0ABQ6K862_9MICO</name>